<dbReference type="GO" id="GO:0005262">
    <property type="term" value="F:calcium channel activity"/>
    <property type="evidence" value="ECO:0007669"/>
    <property type="project" value="UniProtKB-KW"/>
</dbReference>
<comment type="caution">
    <text evidence="10">The sequence shown here is derived from an EMBL/GenBank/DDBJ whole genome shotgun (WGS) entry which is preliminary data.</text>
</comment>
<evidence type="ECO:0000256" key="5">
    <source>
        <dbReference type="ARBA" id="ARBA00022673"/>
    </source>
</evidence>
<dbReference type="Gene3D" id="1.25.40.20">
    <property type="entry name" value="Ankyrin repeat-containing domain"/>
    <property type="match status" value="1"/>
</dbReference>
<evidence type="ECO:0000256" key="6">
    <source>
        <dbReference type="ARBA" id="ARBA00022737"/>
    </source>
</evidence>
<dbReference type="SUPFAM" id="SSF48403">
    <property type="entry name" value="Ankyrin repeat"/>
    <property type="match status" value="1"/>
</dbReference>
<sequence>MEEEIIPKLVFFPPEENFNGEISSKSPGLTPAINIITPTGDDIGNDEQYNGKHRISIMEEISVHENKTNEVTTLRDNMFDCIAKDDMGDFPILMQRYLKLKSEGIIEGLTDENMLEGDIKITLLQKAVLFEQNEAIEMLLPHCDKKDIMHRTSDMGEGGCILHDAVAKDRQDVVKILVNKLTPDEMKILLSNQAVGSFFKSAFQGHELPLFIACWIQNLDMIRLILSLYPESIYIVDSNSLNFLHCLVRISQEGCPIFAGTAFRMIWQSEGGKEAIEHLMMGRCSSTGQTPMQFALRRGELKFVQLLLSTSLKSETMRYGPARFNEYDITDLEMCPEVPTGGGLPGIILIATSSDLGSLPKMLNMEPWKKILQLRWNNYKLPIFISFLAQFIMLILMAVGIVIIPRRDYQSDIIANYTAEQNSTSLTFLENAGYLGTIGIVVFTFHSMFILYGVYHTFNAITYTITLIIAMRKPKLSWDEIYKRLTNPVTGNGIYIVLDLIFGLSTIIGYLSFFFKRPEADVFNTLQIITGFILLTFYYRCLDYTSFFTVTVNKMLYGDVIRFLVIAIGYLFGFGVGFYIMYKNLEGGPPKDVENIFETLATTYKLMIGLSDFSTLRVQFEVVLVIIYVVYSILMTVMLFNLLIGIMANTINDVADQKDYLGELQRLSTVIYAETQVVRWWKPFASRCVENGSLKIKTVMFAGKNVKRLFIECLEVITDEDKDERAKKKFIKLKDV</sequence>
<dbReference type="PANTHER" id="PTHR10582">
    <property type="entry name" value="TRANSIENT RECEPTOR POTENTIAL ION CHANNEL PROTEIN"/>
    <property type="match status" value="1"/>
</dbReference>
<dbReference type="PANTHER" id="PTHR10582:SF2">
    <property type="entry name" value="INACTIVE"/>
    <property type="match status" value="1"/>
</dbReference>
<dbReference type="InterPro" id="IPR002110">
    <property type="entry name" value="Ankyrin_rpt"/>
</dbReference>
<evidence type="ECO:0000256" key="7">
    <source>
        <dbReference type="ARBA" id="ARBA00022837"/>
    </source>
</evidence>
<evidence type="ECO:0000256" key="3">
    <source>
        <dbReference type="ARBA" id="ARBA00022475"/>
    </source>
</evidence>
<keyword evidence="7" id="KW-0106">Calcium</keyword>
<dbReference type="PROSITE" id="PS50297">
    <property type="entry name" value="ANK_REP_REGION"/>
    <property type="match status" value="1"/>
</dbReference>
<evidence type="ECO:0000256" key="1">
    <source>
        <dbReference type="ARBA" id="ARBA00004651"/>
    </source>
</evidence>
<evidence type="ECO:0000256" key="9">
    <source>
        <dbReference type="ARBA" id="ARBA00023303"/>
    </source>
</evidence>
<protein>
    <submittedName>
        <fullName evidence="10">Uncharacterized protein</fullName>
    </submittedName>
</protein>
<evidence type="ECO:0000313" key="11">
    <source>
        <dbReference type="Proteomes" id="UP000749559"/>
    </source>
</evidence>
<keyword evidence="3" id="KW-1003">Cell membrane</keyword>
<dbReference type="AlphaFoldDB" id="A0A8J1TVG7"/>
<organism evidence="10 11">
    <name type="scientific">Owenia fusiformis</name>
    <name type="common">Polychaete worm</name>
    <dbReference type="NCBI Taxonomy" id="6347"/>
    <lineage>
        <taxon>Eukaryota</taxon>
        <taxon>Metazoa</taxon>
        <taxon>Spiralia</taxon>
        <taxon>Lophotrochozoa</taxon>
        <taxon>Annelida</taxon>
        <taxon>Polychaeta</taxon>
        <taxon>Sedentaria</taxon>
        <taxon>Canalipalpata</taxon>
        <taxon>Sabellida</taxon>
        <taxon>Oweniida</taxon>
        <taxon>Oweniidae</taxon>
        <taxon>Owenia</taxon>
    </lineage>
</organism>
<evidence type="ECO:0000256" key="4">
    <source>
        <dbReference type="ARBA" id="ARBA00022568"/>
    </source>
</evidence>
<proteinExistence type="predicted"/>
<gene>
    <name evidence="10" type="ORF">OFUS_LOCUS6352</name>
</gene>
<dbReference type="Proteomes" id="UP000749559">
    <property type="component" value="Unassembled WGS sequence"/>
</dbReference>
<evidence type="ECO:0000313" key="10">
    <source>
        <dbReference type="EMBL" id="CAH1779552.1"/>
    </source>
</evidence>
<dbReference type="EMBL" id="CAIIXF020000003">
    <property type="protein sequence ID" value="CAH1779552.1"/>
    <property type="molecule type" value="Genomic_DNA"/>
</dbReference>
<dbReference type="OrthoDB" id="6281279at2759"/>
<accession>A0A8J1TVG7</accession>
<comment type="subcellular location">
    <subcellularLocation>
        <location evidence="1">Cell membrane</location>
        <topology evidence="1">Multi-pass membrane protein</topology>
    </subcellularLocation>
</comment>
<dbReference type="GO" id="GO:0098703">
    <property type="term" value="P:calcium ion import across plasma membrane"/>
    <property type="evidence" value="ECO:0007669"/>
    <property type="project" value="TreeGrafter"/>
</dbReference>
<keyword evidence="5" id="KW-0107">Calcium channel</keyword>
<dbReference type="InterPro" id="IPR036770">
    <property type="entry name" value="Ankyrin_rpt-contain_sf"/>
</dbReference>
<dbReference type="PROSITE" id="PS50088">
    <property type="entry name" value="ANK_REPEAT"/>
    <property type="match status" value="1"/>
</dbReference>
<dbReference type="InterPro" id="IPR024862">
    <property type="entry name" value="TRPV"/>
</dbReference>
<keyword evidence="4" id="KW-0109">Calcium transport</keyword>
<dbReference type="GO" id="GO:0005886">
    <property type="term" value="C:plasma membrane"/>
    <property type="evidence" value="ECO:0007669"/>
    <property type="project" value="UniProtKB-SubCell"/>
</dbReference>
<keyword evidence="6" id="KW-0677">Repeat</keyword>
<name>A0A8J1TVG7_OWEFU</name>
<evidence type="ECO:0000256" key="2">
    <source>
        <dbReference type="ARBA" id="ARBA00022448"/>
    </source>
</evidence>
<keyword evidence="2" id="KW-0813">Transport</keyword>
<keyword evidence="3" id="KW-0472">Membrane</keyword>
<keyword evidence="11" id="KW-1185">Reference proteome</keyword>
<reference evidence="10" key="1">
    <citation type="submission" date="2022-03" db="EMBL/GenBank/DDBJ databases">
        <authorList>
            <person name="Martin C."/>
        </authorList>
    </citation>
    <scope>NUCLEOTIDE SEQUENCE</scope>
</reference>
<dbReference type="SMART" id="SM00248">
    <property type="entry name" value="ANK"/>
    <property type="match status" value="4"/>
</dbReference>
<keyword evidence="9" id="KW-0407">Ion channel</keyword>
<keyword evidence="8" id="KW-0406">Ion transport</keyword>
<evidence type="ECO:0000256" key="8">
    <source>
        <dbReference type="ARBA" id="ARBA00023065"/>
    </source>
</evidence>